<dbReference type="EMBL" id="VOLR01000010">
    <property type="protein sequence ID" value="TWX60212.1"/>
    <property type="molecule type" value="Genomic_DNA"/>
</dbReference>
<dbReference type="AlphaFoldDB" id="A0A5C6QJA0"/>
<evidence type="ECO:0000313" key="2">
    <source>
        <dbReference type="EMBL" id="TWX60212.1"/>
    </source>
</evidence>
<protein>
    <submittedName>
        <fullName evidence="3">PepSY domain-containing protein</fullName>
    </submittedName>
</protein>
<organism evidence="3 5">
    <name type="scientific">Colwellia hornerae</name>
    <dbReference type="NCBI Taxonomy" id="89402"/>
    <lineage>
        <taxon>Bacteria</taxon>
        <taxon>Pseudomonadati</taxon>
        <taxon>Pseudomonadota</taxon>
        <taxon>Gammaproteobacteria</taxon>
        <taxon>Alteromonadales</taxon>
        <taxon>Colwelliaceae</taxon>
        <taxon>Colwellia</taxon>
    </lineage>
</organism>
<feature type="transmembrane region" description="Helical" evidence="1">
    <location>
        <begin position="193"/>
        <end position="215"/>
    </location>
</feature>
<dbReference type="PANTHER" id="PTHR34219:SF3">
    <property type="entry name" value="BLL7967 PROTEIN"/>
    <property type="match status" value="1"/>
</dbReference>
<dbReference type="PANTHER" id="PTHR34219">
    <property type="entry name" value="IRON-REGULATED INNER MEMBRANE PROTEIN-RELATED"/>
    <property type="match status" value="1"/>
</dbReference>
<feature type="transmembrane region" description="Helical" evidence="1">
    <location>
        <begin position="142"/>
        <end position="160"/>
    </location>
</feature>
<keyword evidence="4" id="KW-1185">Reference proteome</keyword>
<reference evidence="3 5" key="1">
    <citation type="submission" date="2019-07" db="EMBL/GenBank/DDBJ databases">
        <title>Genomes of sea-ice associated Colwellia species.</title>
        <authorList>
            <person name="Bowman J.P."/>
        </authorList>
    </citation>
    <scope>NUCLEOTIDE SEQUENCE [LARGE SCALE GENOMIC DNA]</scope>
    <source>
        <strain evidence="2 4">ACAM 607</strain>
        <strain evidence="3 5">IC036</strain>
    </source>
</reference>
<dbReference type="RefSeq" id="WP_146799388.1">
    <property type="nucleotide sequence ID" value="NZ_VOLP01000011.1"/>
</dbReference>
<keyword evidence="1" id="KW-0472">Membrane</keyword>
<keyword evidence="1" id="KW-1133">Transmembrane helix</keyword>
<gene>
    <name evidence="2" type="ORF">ESZ26_08880</name>
    <name evidence="3" type="ORF">ESZ27_06550</name>
</gene>
<evidence type="ECO:0000313" key="3">
    <source>
        <dbReference type="EMBL" id="TWX68995.1"/>
    </source>
</evidence>
<name>A0A5C6QJA0_9GAMM</name>
<dbReference type="OrthoDB" id="9791166at2"/>
<evidence type="ECO:0000256" key="1">
    <source>
        <dbReference type="SAM" id="Phobius"/>
    </source>
</evidence>
<accession>A0A5C6QJA0</accession>
<dbReference type="EMBL" id="VOLQ01000009">
    <property type="protein sequence ID" value="TWX68995.1"/>
    <property type="molecule type" value="Genomic_DNA"/>
</dbReference>
<comment type="caution">
    <text evidence="3">The sequence shown here is derived from an EMBL/GenBank/DDBJ whole genome shotgun (WGS) entry which is preliminary data.</text>
</comment>
<proteinExistence type="predicted"/>
<dbReference type="Proteomes" id="UP000321917">
    <property type="component" value="Unassembled WGS sequence"/>
</dbReference>
<dbReference type="InterPro" id="IPR005625">
    <property type="entry name" value="PepSY-ass_TM"/>
</dbReference>
<dbReference type="Pfam" id="PF03929">
    <property type="entry name" value="PepSY_TM"/>
    <property type="match status" value="1"/>
</dbReference>
<feature type="transmembrane region" description="Helical" evidence="1">
    <location>
        <begin position="342"/>
        <end position="362"/>
    </location>
</feature>
<sequence length="380" mass="43820">MIRKIFFWSHLVVGISVGIIVFIMSATGVLLTYEKQIIEWDDSRHSVLPLEGEQRLTTDEVLRITREKHPNENHIYIHWINEKGRAIPVWAGKHRYLLSPYSGETLQIGQSPIVELLHFITDLHRWLAMAAEEKSIAKEVTAYSNLLFLFLIISGAYLWLPRRFNWSSIKGHLLFKKHFKSHHAKHYNWHHVFGVWMMVPLFVIVSTATIFHFQWANGAVYGIYGEEAPGPRQRREPVELIDGKQPYESLFTVAKQHAVDNGSADWHSMWVEFGRETENTRFYIDRSLGNNYDAAYALFLDNDTADVVRIKRGSDWSKGAQAWGGARFLHTGEYFGLVGQTIAGLASLAGCFLVYTGFTLSWRRLVSPYLRKKRSLLNKI</sequence>
<evidence type="ECO:0000313" key="4">
    <source>
        <dbReference type="Proteomes" id="UP000321525"/>
    </source>
</evidence>
<evidence type="ECO:0000313" key="5">
    <source>
        <dbReference type="Proteomes" id="UP000321917"/>
    </source>
</evidence>
<dbReference type="Proteomes" id="UP000321525">
    <property type="component" value="Unassembled WGS sequence"/>
</dbReference>
<feature type="transmembrane region" description="Helical" evidence="1">
    <location>
        <begin position="7"/>
        <end position="33"/>
    </location>
</feature>
<keyword evidence="1" id="KW-0812">Transmembrane</keyword>